<feature type="transmembrane region" description="Helical" evidence="1">
    <location>
        <begin position="6"/>
        <end position="24"/>
    </location>
</feature>
<evidence type="ECO:0000313" key="2">
    <source>
        <dbReference type="EMBL" id="RGT54291.1"/>
    </source>
</evidence>
<protein>
    <submittedName>
        <fullName evidence="2">FeoB-associated Cys-rich membrane protein</fullName>
    </submittedName>
</protein>
<keyword evidence="1" id="KW-0812">Transmembrane</keyword>
<dbReference type="GeneID" id="89620551"/>
<reference evidence="2 3" key="1">
    <citation type="submission" date="2018-08" db="EMBL/GenBank/DDBJ databases">
        <title>A genome reference for cultivated species of the human gut microbiota.</title>
        <authorList>
            <person name="Zou Y."/>
            <person name="Xue W."/>
            <person name="Luo G."/>
        </authorList>
    </citation>
    <scope>NUCLEOTIDE SEQUENCE [LARGE SCALE GENOMIC DNA]</scope>
    <source>
        <strain evidence="2 3">AF18-46</strain>
    </source>
</reference>
<dbReference type="EMBL" id="QRWX01000004">
    <property type="protein sequence ID" value="RGT54291.1"/>
    <property type="molecule type" value="Genomic_DNA"/>
</dbReference>
<accession>A0A412PBK9</accession>
<keyword evidence="1" id="KW-0472">Membrane</keyword>
<gene>
    <name evidence="2" type="ORF">DWX20_08995</name>
</gene>
<dbReference type="Proteomes" id="UP000284731">
    <property type="component" value="Unassembled WGS sequence"/>
</dbReference>
<sequence length="70" mass="7706">MNISTFLVLMVVVVIVAFDIRYVMKNGVSSCSGDCSSGCHSSCRWVGDIKKAQRNIRIQNKIKSLLGLSK</sequence>
<evidence type="ECO:0000256" key="1">
    <source>
        <dbReference type="SAM" id="Phobius"/>
    </source>
</evidence>
<dbReference type="RefSeq" id="WP_006525332.1">
    <property type="nucleotide sequence ID" value="NZ_AP028934.1"/>
</dbReference>
<dbReference type="Pfam" id="PF12669">
    <property type="entry name" value="FeoB_associated"/>
    <property type="match status" value="1"/>
</dbReference>
<comment type="caution">
    <text evidence="2">The sequence shown here is derived from an EMBL/GenBank/DDBJ whole genome shotgun (WGS) entry which is preliminary data.</text>
</comment>
<organism evidence="2 3">
    <name type="scientific">Solobacterium moorei</name>
    <dbReference type="NCBI Taxonomy" id="102148"/>
    <lineage>
        <taxon>Bacteria</taxon>
        <taxon>Bacillati</taxon>
        <taxon>Bacillota</taxon>
        <taxon>Erysipelotrichia</taxon>
        <taxon>Erysipelotrichales</taxon>
        <taxon>Erysipelotrichaceae</taxon>
        <taxon>Solobacterium</taxon>
    </lineage>
</organism>
<dbReference type="AlphaFoldDB" id="A0A412PBK9"/>
<proteinExistence type="predicted"/>
<evidence type="ECO:0000313" key="3">
    <source>
        <dbReference type="Proteomes" id="UP000284731"/>
    </source>
</evidence>
<name>A0A412PBK9_9FIRM</name>
<keyword evidence="1" id="KW-1133">Transmembrane helix</keyword>